<proteinExistence type="predicted"/>
<dbReference type="InterPro" id="IPR025333">
    <property type="entry name" value="DUF4239"/>
</dbReference>
<reference evidence="2 3" key="1">
    <citation type="journal article" date="2018" name="Nat. Biotechnol.">
        <title>A standardized bacterial taxonomy based on genome phylogeny substantially revises the tree of life.</title>
        <authorList>
            <person name="Parks D.H."/>
            <person name="Chuvochina M."/>
            <person name="Waite D.W."/>
            <person name="Rinke C."/>
            <person name="Skarshewski A."/>
            <person name="Chaumeil P.A."/>
            <person name="Hugenholtz P."/>
        </authorList>
    </citation>
    <scope>NUCLEOTIDE SEQUENCE [LARGE SCALE GENOMIC DNA]</scope>
    <source>
        <strain evidence="2">UBA10707</strain>
    </source>
</reference>
<feature type="transmembrane region" description="Helical" evidence="1">
    <location>
        <begin position="191"/>
        <end position="209"/>
    </location>
</feature>
<evidence type="ECO:0000256" key="1">
    <source>
        <dbReference type="SAM" id="Phobius"/>
    </source>
</evidence>
<feature type="transmembrane region" description="Helical" evidence="1">
    <location>
        <begin position="221"/>
        <end position="239"/>
    </location>
</feature>
<dbReference type="AlphaFoldDB" id="A0A356LE80"/>
<accession>A0A356LE80</accession>
<evidence type="ECO:0000313" key="3">
    <source>
        <dbReference type="Proteomes" id="UP000264036"/>
    </source>
</evidence>
<keyword evidence="1" id="KW-1133">Transmembrane helix</keyword>
<sequence length="264" mass="30060">MHFYNLLFDIPIFLAWVLCIVFFLGLSGLIVLIIRRQRSSSTSPRSSALSHTLISGLLVPIGLNMAFMASDVWKENEKGQAATEHEAGAVHDALRVLRHMPEQINADLRARLLAYVNAAVQDEWPRMGHDQISEQTESALDVLTINAAKTAIEVRDDPYVSSQMALLNTYLTQVREARDDRLNVATYHINMQKWLVLLILLSVCMYVIYDIHYHTRNELRKAVVLISLSFASISFLILVNDRPFTGKSIIEPERLRQIQKAQFQ</sequence>
<evidence type="ECO:0000313" key="2">
    <source>
        <dbReference type="EMBL" id="HBP28881.1"/>
    </source>
</evidence>
<name>A0A356LE80_9BURK</name>
<dbReference type="Proteomes" id="UP000264036">
    <property type="component" value="Unassembled WGS sequence"/>
</dbReference>
<protein>
    <recommendedName>
        <fullName evidence="4">DUF4239 domain-containing protein</fullName>
    </recommendedName>
</protein>
<keyword evidence="1" id="KW-0812">Transmembrane</keyword>
<evidence type="ECO:0008006" key="4">
    <source>
        <dbReference type="Google" id="ProtNLM"/>
    </source>
</evidence>
<comment type="caution">
    <text evidence="2">The sequence shown here is derived from an EMBL/GenBank/DDBJ whole genome shotgun (WGS) entry which is preliminary data.</text>
</comment>
<organism evidence="2 3">
    <name type="scientific">Advenella kashmirensis</name>
    <dbReference type="NCBI Taxonomy" id="310575"/>
    <lineage>
        <taxon>Bacteria</taxon>
        <taxon>Pseudomonadati</taxon>
        <taxon>Pseudomonadota</taxon>
        <taxon>Betaproteobacteria</taxon>
        <taxon>Burkholderiales</taxon>
        <taxon>Alcaligenaceae</taxon>
    </lineage>
</organism>
<feature type="transmembrane region" description="Helical" evidence="1">
    <location>
        <begin position="12"/>
        <end position="34"/>
    </location>
</feature>
<keyword evidence="1" id="KW-0472">Membrane</keyword>
<dbReference type="Pfam" id="PF14023">
    <property type="entry name" value="Bestrophin-like"/>
    <property type="match status" value="1"/>
</dbReference>
<gene>
    <name evidence="2" type="ORF">DD666_05630</name>
</gene>
<dbReference type="EMBL" id="DOEK01000008">
    <property type="protein sequence ID" value="HBP28881.1"/>
    <property type="molecule type" value="Genomic_DNA"/>
</dbReference>